<sequence>MNENLESSSLLSSNETKYNSTIEKLLNRESEIIVPLPLPSWEKPDNSNVSNNELISENNPVLKECLNETFMKDLGVSCLKKSMDMTPPENLDGRNSVSRHFSVTPMMMINKKMNPFKTPADNARLMYESNGFRDQIKPLRRPPKVRTKFQSTSVNAQSGISVPAFPSNRNPFLSSAPKVELDPKIKEDLELLSSLKLSLGILNAQASNIKQRTKLLYGEAKRRRMMFFDRLLLRTNRYVLL</sequence>
<comment type="caution">
    <text evidence="1">The sequence shown here is derived from an EMBL/GenBank/DDBJ whole genome shotgun (WGS) entry which is preliminary data.</text>
</comment>
<keyword evidence="2" id="KW-1185">Reference proteome</keyword>
<dbReference type="OrthoDB" id="6508555at2759"/>
<dbReference type="Proteomes" id="UP000194236">
    <property type="component" value="Unassembled WGS sequence"/>
</dbReference>
<accession>A0A1Y3ANN7</accession>
<dbReference type="AlphaFoldDB" id="A0A1Y3ANN7"/>
<evidence type="ECO:0000313" key="1">
    <source>
        <dbReference type="EMBL" id="OTF70060.1"/>
    </source>
</evidence>
<organism evidence="1 2">
    <name type="scientific">Euroglyphus maynei</name>
    <name type="common">Mayne's house dust mite</name>
    <dbReference type="NCBI Taxonomy" id="6958"/>
    <lineage>
        <taxon>Eukaryota</taxon>
        <taxon>Metazoa</taxon>
        <taxon>Ecdysozoa</taxon>
        <taxon>Arthropoda</taxon>
        <taxon>Chelicerata</taxon>
        <taxon>Arachnida</taxon>
        <taxon>Acari</taxon>
        <taxon>Acariformes</taxon>
        <taxon>Sarcoptiformes</taxon>
        <taxon>Astigmata</taxon>
        <taxon>Psoroptidia</taxon>
        <taxon>Analgoidea</taxon>
        <taxon>Pyroglyphidae</taxon>
        <taxon>Pyroglyphinae</taxon>
        <taxon>Euroglyphus</taxon>
    </lineage>
</organism>
<gene>
    <name evidence="1" type="ORF">BLA29_007163</name>
</gene>
<proteinExistence type="predicted"/>
<dbReference type="EMBL" id="MUJZ01067487">
    <property type="protein sequence ID" value="OTF70060.1"/>
    <property type="molecule type" value="Genomic_DNA"/>
</dbReference>
<evidence type="ECO:0000313" key="2">
    <source>
        <dbReference type="Proteomes" id="UP000194236"/>
    </source>
</evidence>
<reference evidence="1 2" key="1">
    <citation type="submission" date="2017-03" db="EMBL/GenBank/DDBJ databases">
        <title>Genome Survey of Euroglyphus maynei.</title>
        <authorList>
            <person name="Arlian L.G."/>
            <person name="Morgan M.S."/>
            <person name="Rider S.D."/>
        </authorList>
    </citation>
    <scope>NUCLEOTIDE SEQUENCE [LARGE SCALE GENOMIC DNA]</scope>
    <source>
        <strain evidence="1">Arlian Lab</strain>
        <tissue evidence="1">Whole body</tissue>
    </source>
</reference>
<name>A0A1Y3ANN7_EURMA</name>
<protein>
    <submittedName>
        <fullName evidence="1">Uncharacterized protein</fullName>
    </submittedName>
</protein>